<keyword evidence="3" id="KW-1185">Reference proteome</keyword>
<dbReference type="Gene3D" id="3.30.70.270">
    <property type="match status" value="1"/>
</dbReference>
<dbReference type="InterPro" id="IPR053134">
    <property type="entry name" value="RNA-dir_DNA_polymerase"/>
</dbReference>
<dbReference type="Proteomes" id="UP001454036">
    <property type="component" value="Unassembled WGS sequence"/>
</dbReference>
<evidence type="ECO:0000259" key="1">
    <source>
        <dbReference type="PROSITE" id="PS50878"/>
    </source>
</evidence>
<sequence>MAFGLKNVGATYQRMVNKVFSTQIGRNMEIYVDDMFIKSREAKDHEANRRESFENLQRNKLRLNPDKCVFEVTSGTFLGYKISQTGIEPNSDMITTVQAMQSHVGNQ</sequence>
<accession>A0AAV3RVI3</accession>
<dbReference type="InterPro" id="IPR043502">
    <property type="entry name" value="DNA/RNA_pol_sf"/>
</dbReference>
<protein>
    <recommendedName>
        <fullName evidence="1">Reverse transcriptase domain-containing protein</fullName>
    </recommendedName>
</protein>
<dbReference type="CDD" id="cd01647">
    <property type="entry name" value="RT_LTR"/>
    <property type="match status" value="1"/>
</dbReference>
<dbReference type="EMBL" id="BAABME010011496">
    <property type="protein sequence ID" value="GAA0183841.1"/>
    <property type="molecule type" value="Genomic_DNA"/>
</dbReference>
<organism evidence="2 3">
    <name type="scientific">Lithospermum erythrorhizon</name>
    <name type="common">Purple gromwell</name>
    <name type="synonym">Lithospermum officinale var. erythrorhizon</name>
    <dbReference type="NCBI Taxonomy" id="34254"/>
    <lineage>
        <taxon>Eukaryota</taxon>
        <taxon>Viridiplantae</taxon>
        <taxon>Streptophyta</taxon>
        <taxon>Embryophyta</taxon>
        <taxon>Tracheophyta</taxon>
        <taxon>Spermatophyta</taxon>
        <taxon>Magnoliopsida</taxon>
        <taxon>eudicotyledons</taxon>
        <taxon>Gunneridae</taxon>
        <taxon>Pentapetalae</taxon>
        <taxon>asterids</taxon>
        <taxon>lamiids</taxon>
        <taxon>Boraginales</taxon>
        <taxon>Boraginaceae</taxon>
        <taxon>Boraginoideae</taxon>
        <taxon>Lithospermeae</taxon>
        <taxon>Lithospermum</taxon>
    </lineage>
</organism>
<dbReference type="PROSITE" id="PS50878">
    <property type="entry name" value="RT_POL"/>
    <property type="match status" value="1"/>
</dbReference>
<evidence type="ECO:0000313" key="3">
    <source>
        <dbReference type="Proteomes" id="UP001454036"/>
    </source>
</evidence>
<gene>
    <name evidence="2" type="ORF">LIER_31187</name>
</gene>
<proteinExistence type="predicted"/>
<reference evidence="2 3" key="1">
    <citation type="submission" date="2024-01" db="EMBL/GenBank/DDBJ databases">
        <title>The complete chloroplast genome sequence of Lithospermum erythrorhizon: insights into the phylogenetic relationship among Boraginaceae species and the maternal lineages of purple gromwells.</title>
        <authorList>
            <person name="Okada T."/>
            <person name="Watanabe K."/>
        </authorList>
    </citation>
    <scope>NUCLEOTIDE SEQUENCE [LARGE SCALE GENOMIC DNA]</scope>
</reference>
<feature type="domain" description="Reverse transcriptase" evidence="1">
    <location>
        <begin position="1"/>
        <end position="82"/>
    </location>
</feature>
<comment type="caution">
    <text evidence="2">The sequence shown here is derived from an EMBL/GenBank/DDBJ whole genome shotgun (WGS) entry which is preliminary data.</text>
</comment>
<dbReference type="InterPro" id="IPR043128">
    <property type="entry name" value="Rev_trsase/Diguanyl_cyclase"/>
</dbReference>
<dbReference type="Pfam" id="PF00078">
    <property type="entry name" value="RVT_1"/>
    <property type="match status" value="1"/>
</dbReference>
<name>A0AAV3RVI3_LITER</name>
<dbReference type="PANTHER" id="PTHR24559">
    <property type="entry name" value="TRANSPOSON TY3-I GAG-POL POLYPROTEIN"/>
    <property type="match status" value="1"/>
</dbReference>
<dbReference type="InterPro" id="IPR000477">
    <property type="entry name" value="RT_dom"/>
</dbReference>
<dbReference type="AlphaFoldDB" id="A0AAV3RVI3"/>
<evidence type="ECO:0000313" key="2">
    <source>
        <dbReference type="EMBL" id="GAA0183841.1"/>
    </source>
</evidence>
<dbReference type="PANTHER" id="PTHR24559:SF444">
    <property type="entry name" value="REVERSE TRANSCRIPTASE DOMAIN-CONTAINING PROTEIN"/>
    <property type="match status" value="1"/>
</dbReference>
<dbReference type="SUPFAM" id="SSF56672">
    <property type="entry name" value="DNA/RNA polymerases"/>
    <property type="match status" value="1"/>
</dbReference>